<sequence>MATFGALASSSYGKKAILTFAVAWKRTCGEFGEGVLAPFLLQKGASGQFSPGEEPMHVSQEYRALNSTAKAMANHSFIQAANEVNKVVDQPITAFVTLEPMVEARCAKIREPLIEANTAVSLSLNLAAPMDGTKAEEPKYGISLHKRHRYPGSKGHKATRSKRQKFAVGAPGTTVEEPKIGASLHERYHYPGRKGPERSAPGVVSGVSRGRPG</sequence>
<dbReference type="AlphaFoldDB" id="A0AAW1XN45"/>
<reference evidence="2 3" key="1">
    <citation type="journal article" date="2023" name="G3 (Bethesda)">
        <title>A chromosome-length genome assembly and annotation of blackberry (Rubus argutus, cv. 'Hillquist').</title>
        <authorList>
            <person name="Bruna T."/>
            <person name="Aryal R."/>
            <person name="Dudchenko O."/>
            <person name="Sargent D.J."/>
            <person name="Mead D."/>
            <person name="Buti M."/>
            <person name="Cavallini A."/>
            <person name="Hytonen T."/>
            <person name="Andres J."/>
            <person name="Pham M."/>
            <person name="Weisz D."/>
            <person name="Mascagni F."/>
            <person name="Usai G."/>
            <person name="Natali L."/>
            <person name="Bassil N."/>
            <person name="Fernandez G.E."/>
            <person name="Lomsadze A."/>
            <person name="Armour M."/>
            <person name="Olukolu B."/>
            <person name="Poorten T."/>
            <person name="Britton C."/>
            <person name="Davik J."/>
            <person name="Ashrafi H."/>
            <person name="Aiden E.L."/>
            <person name="Borodovsky M."/>
            <person name="Worthington M."/>
        </authorList>
    </citation>
    <scope>NUCLEOTIDE SEQUENCE [LARGE SCALE GENOMIC DNA]</scope>
    <source>
        <strain evidence="2">PI 553951</strain>
    </source>
</reference>
<evidence type="ECO:0000313" key="2">
    <source>
        <dbReference type="EMBL" id="KAK9937022.1"/>
    </source>
</evidence>
<keyword evidence="3" id="KW-1185">Reference proteome</keyword>
<organism evidence="2 3">
    <name type="scientific">Rubus argutus</name>
    <name type="common">Southern blackberry</name>
    <dbReference type="NCBI Taxonomy" id="59490"/>
    <lineage>
        <taxon>Eukaryota</taxon>
        <taxon>Viridiplantae</taxon>
        <taxon>Streptophyta</taxon>
        <taxon>Embryophyta</taxon>
        <taxon>Tracheophyta</taxon>
        <taxon>Spermatophyta</taxon>
        <taxon>Magnoliopsida</taxon>
        <taxon>eudicotyledons</taxon>
        <taxon>Gunneridae</taxon>
        <taxon>Pentapetalae</taxon>
        <taxon>rosids</taxon>
        <taxon>fabids</taxon>
        <taxon>Rosales</taxon>
        <taxon>Rosaceae</taxon>
        <taxon>Rosoideae</taxon>
        <taxon>Rosoideae incertae sedis</taxon>
        <taxon>Rubus</taxon>
    </lineage>
</organism>
<gene>
    <name evidence="2" type="ORF">M0R45_013840</name>
</gene>
<evidence type="ECO:0000256" key="1">
    <source>
        <dbReference type="SAM" id="MobiDB-lite"/>
    </source>
</evidence>
<feature type="compositionally biased region" description="Basic and acidic residues" evidence="1">
    <location>
        <begin position="176"/>
        <end position="197"/>
    </location>
</feature>
<feature type="compositionally biased region" description="Low complexity" evidence="1">
    <location>
        <begin position="198"/>
        <end position="213"/>
    </location>
</feature>
<proteinExistence type="predicted"/>
<name>A0AAW1XN45_RUBAR</name>
<comment type="caution">
    <text evidence="2">The sequence shown here is derived from an EMBL/GenBank/DDBJ whole genome shotgun (WGS) entry which is preliminary data.</text>
</comment>
<dbReference type="EMBL" id="JBEDUW010000003">
    <property type="protein sequence ID" value="KAK9937022.1"/>
    <property type="molecule type" value="Genomic_DNA"/>
</dbReference>
<accession>A0AAW1XN45</accession>
<feature type="region of interest" description="Disordered" evidence="1">
    <location>
        <begin position="146"/>
        <end position="213"/>
    </location>
</feature>
<dbReference type="Proteomes" id="UP001457282">
    <property type="component" value="Unassembled WGS sequence"/>
</dbReference>
<protein>
    <submittedName>
        <fullName evidence="2">Uncharacterized protein</fullName>
    </submittedName>
</protein>
<feature type="compositionally biased region" description="Basic residues" evidence="1">
    <location>
        <begin position="146"/>
        <end position="165"/>
    </location>
</feature>
<evidence type="ECO:0000313" key="3">
    <source>
        <dbReference type="Proteomes" id="UP001457282"/>
    </source>
</evidence>